<accession>A0A8S5NYV6</accession>
<evidence type="ECO:0000256" key="1">
    <source>
        <dbReference type="SAM" id="MobiDB-lite"/>
    </source>
</evidence>
<reference evidence="2" key="1">
    <citation type="journal article" date="2021" name="Proc. Natl. Acad. Sci. U.S.A.">
        <title>A Catalog of Tens of Thousands of Viruses from Human Metagenomes Reveals Hidden Associations with Chronic Diseases.</title>
        <authorList>
            <person name="Tisza M.J."/>
            <person name="Buck C.B."/>
        </authorList>
    </citation>
    <scope>NUCLEOTIDE SEQUENCE</scope>
    <source>
        <strain evidence="2">Ct3OK4</strain>
    </source>
</reference>
<protein>
    <submittedName>
        <fullName evidence="2">Uncharacterized protein</fullName>
    </submittedName>
</protein>
<feature type="compositionally biased region" description="Polar residues" evidence="1">
    <location>
        <begin position="27"/>
        <end position="36"/>
    </location>
</feature>
<organism evidence="2">
    <name type="scientific">Myoviridae sp. ct3OK4</name>
    <dbReference type="NCBI Taxonomy" id="2825024"/>
    <lineage>
        <taxon>Viruses</taxon>
        <taxon>Duplodnaviria</taxon>
        <taxon>Heunggongvirae</taxon>
        <taxon>Uroviricota</taxon>
        <taxon>Caudoviricetes</taxon>
    </lineage>
</organism>
<proteinExistence type="predicted"/>
<evidence type="ECO:0000313" key="2">
    <source>
        <dbReference type="EMBL" id="DAD99384.1"/>
    </source>
</evidence>
<sequence>MVGDLDTTGKLTNNGKNVGSDHKHSETNGSETGEVV</sequence>
<dbReference type="EMBL" id="BK015282">
    <property type="protein sequence ID" value="DAD99384.1"/>
    <property type="molecule type" value="Genomic_DNA"/>
</dbReference>
<feature type="region of interest" description="Disordered" evidence="1">
    <location>
        <begin position="1"/>
        <end position="36"/>
    </location>
</feature>
<name>A0A8S5NYV6_9CAUD</name>